<dbReference type="PANTHER" id="PTHR43792">
    <property type="entry name" value="GNAT FAMILY, PUTATIVE (AFU_ORTHOLOGUE AFUA_3G00765)-RELATED-RELATED"/>
    <property type="match status" value="1"/>
</dbReference>
<dbReference type="HOGENOM" id="CLU_023406_0_1_9"/>
<dbReference type="STRING" id="1508404.JMA_28180"/>
<dbReference type="Gene3D" id="3.40.50.11190">
    <property type="match status" value="1"/>
</dbReference>
<dbReference type="AlphaFoldDB" id="A0A0B5APE1"/>
<dbReference type="Pfam" id="PF13302">
    <property type="entry name" value="Acetyltransf_3"/>
    <property type="match status" value="1"/>
</dbReference>
<dbReference type="GO" id="GO:0016747">
    <property type="term" value="F:acyltransferase activity, transferring groups other than amino-acyl groups"/>
    <property type="evidence" value="ECO:0007669"/>
    <property type="project" value="InterPro"/>
</dbReference>
<dbReference type="InterPro" id="IPR016181">
    <property type="entry name" value="Acyl_CoA_acyltransferase"/>
</dbReference>
<evidence type="ECO:0000313" key="3">
    <source>
        <dbReference type="Proteomes" id="UP000031449"/>
    </source>
</evidence>
<proteinExistence type="predicted"/>
<dbReference type="PROSITE" id="PS51186">
    <property type="entry name" value="GNAT"/>
    <property type="match status" value="1"/>
</dbReference>
<dbReference type="Pfam" id="PF04101">
    <property type="entry name" value="Glyco_tran_28_C"/>
    <property type="match status" value="1"/>
</dbReference>
<organism evidence="2 3">
    <name type="scientific">Jeotgalibacillus malaysiensis</name>
    <dbReference type="NCBI Taxonomy" id="1508404"/>
    <lineage>
        <taxon>Bacteria</taxon>
        <taxon>Bacillati</taxon>
        <taxon>Bacillota</taxon>
        <taxon>Bacilli</taxon>
        <taxon>Bacillales</taxon>
        <taxon>Caryophanaceae</taxon>
        <taxon>Jeotgalibacillus</taxon>
    </lineage>
</organism>
<dbReference type="BioCyc" id="JESP1508404:G14D9-12099-MONOMER"/>
<dbReference type="InterPro" id="IPR007235">
    <property type="entry name" value="Glyco_trans_28_C"/>
</dbReference>
<evidence type="ECO:0000313" key="2">
    <source>
        <dbReference type="EMBL" id="AJD92135.1"/>
    </source>
</evidence>
<dbReference type="Proteomes" id="UP000031449">
    <property type="component" value="Chromosome"/>
</dbReference>
<dbReference type="Gene3D" id="3.40.630.30">
    <property type="match status" value="1"/>
</dbReference>
<keyword evidence="3" id="KW-1185">Reference proteome</keyword>
<sequence length="483" mass="54889">MTVYIFTEGGNRSGLGHISRCSSLYDELYSRGITVELIVHSESDQIDILEGRQYQVVNWLSEAFLIDFLTADDDCIVDSYLASKDICEVISNRARKVLFIDDNGRIEYPDGIIVNPSLHPKAVTYPETDRNCYLIGPKYSILRPPFTKAVRESIQSDVKEVLVTMGGSDLHNLTPDILKLLTGDHPSIHFNVVIGSAFHQTQQIKQLTSPNISFFEQVNAEEMKGLMLTSDLAITAAGQTIFECAATRTPFIPVQVIENQHQNMKALIDQKLVKHSLFHNEPEFDQKLKTAFDDMLLNNVRLRLYEKLAGVVDGQGSKRIVDAILNPAAQTKRYFLRNVTNEDMKPVFELSNEDYVRKHSINQSKIEWSDHKNWFKQMIQSEDHVFYVVTDETGQFLGQIRYQLEGSSATVSISLGRALAGKGMSGKLMSESISKLQREKKEITQIIAYVSEDNLLSKKLFERLHFRLKENNHGLLQFIYPCD</sequence>
<protein>
    <recommendedName>
        <fullName evidence="1">N-acetyltransferase domain-containing protein</fullName>
    </recommendedName>
</protein>
<evidence type="ECO:0000259" key="1">
    <source>
        <dbReference type="PROSITE" id="PS51186"/>
    </source>
</evidence>
<reference evidence="2 3" key="1">
    <citation type="submission" date="2014-08" db="EMBL/GenBank/DDBJ databases">
        <title>Complete genome of a marine bacteria Jeotgalibacillus malaysiensis.</title>
        <authorList>
            <person name="Yaakop A.S."/>
            <person name="Chan K.-G."/>
            <person name="Goh K.M."/>
        </authorList>
    </citation>
    <scope>NUCLEOTIDE SEQUENCE [LARGE SCALE GENOMIC DNA]</scope>
    <source>
        <strain evidence="2 3">D5</strain>
    </source>
</reference>
<accession>A0A0B5APE1</accession>
<dbReference type="KEGG" id="jeo:JMA_28180"/>
<dbReference type="SUPFAM" id="SSF53756">
    <property type="entry name" value="UDP-Glycosyltransferase/glycogen phosphorylase"/>
    <property type="match status" value="1"/>
</dbReference>
<dbReference type="EMBL" id="CP009416">
    <property type="protein sequence ID" value="AJD92135.1"/>
    <property type="molecule type" value="Genomic_DNA"/>
</dbReference>
<dbReference type="GO" id="GO:0016758">
    <property type="term" value="F:hexosyltransferase activity"/>
    <property type="evidence" value="ECO:0007669"/>
    <property type="project" value="InterPro"/>
</dbReference>
<dbReference type="InterPro" id="IPR051531">
    <property type="entry name" value="N-acetyltransferase"/>
</dbReference>
<dbReference type="PANTHER" id="PTHR43792:SF1">
    <property type="entry name" value="N-ACETYLTRANSFERASE DOMAIN-CONTAINING PROTEIN"/>
    <property type="match status" value="1"/>
</dbReference>
<gene>
    <name evidence="2" type="ORF">JMA_28180</name>
</gene>
<dbReference type="SUPFAM" id="SSF55729">
    <property type="entry name" value="Acyl-CoA N-acyltransferases (Nat)"/>
    <property type="match status" value="1"/>
</dbReference>
<dbReference type="InterPro" id="IPR000182">
    <property type="entry name" value="GNAT_dom"/>
</dbReference>
<dbReference type="Gene3D" id="3.40.50.2000">
    <property type="entry name" value="Glycogen Phosphorylase B"/>
    <property type="match status" value="1"/>
</dbReference>
<feature type="domain" description="N-acetyltransferase" evidence="1">
    <location>
        <begin position="334"/>
        <end position="483"/>
    </location>
</feature>
<name>A0A0B5APE1_9BACL</name>